<dbReference type="STRING" id="29495.EA26_11775"/>
<dbReference type="PANTHER" id="PTHR36438:SF1">
    <property type="entry name" value="IRON-SULFUR CLUSTER REPAIR PROTEIN YTFE"/>
    <property type="match status" value="1"/>
</dbReference>
<proteinExistence type="predicted"/>
<dbReference type="eggNOG" id="COG2846">
    <property type="taxonomic scope" value="Bacteria"/>
</dbReference>
<evidence type="ECO:0000313" key="7">
    <source>
        <dbReference type="Proteomes" id="UP000029994"/>
    </source>
</evidence>
<sequence>MNVNNMTLCDIIKNIPGSIKILKSNNINAYINLRKTLNEILVIDDIAKYSDMIDKLNNLSRDNKELLKFCDIPHQELIKYIIANFHIKHRDQLNQAIELAKRVETIHYDHPQCPIGLSECLEGIANDLYSHMEKEEQILFPMINQGIYPDGPIFVMEQEHDDHIQALSELMTLVNYLEVHEDACQSWKKLYLLLDQFESDILTHIALENNILFKH</sequence>
<feature type="domain" description="Hemerythrin-like" evidence="5">
    <location>
        <begin position="81"/>
        <end position="214"/>
    </location>
</feature>
<comment type="subcellular location">
    <subcellularLocation>
        <location evidence="1">Cytoplasm</location>
    </subcellularLocation>
</comment>
<dbReference type="EMBL" id="JMCG01000001">
    <property type="protein sequence ID" value="KGK11950.1"/>
    <property type="molecule type" value="Genomic_DNA"/>
</dbReference>
<dbReference type="PANTHER" id="PTHR36438">
    <property type="entry name" value="IRON-SULFUR CLUSTER REPAIR PROTEIN YTFE"/>
    <property type="match status" value="1"/>
</dbReference>
<dbReference type="GO" id="GO:0046872">
    <property type="term" value="F:metal ion binding"/>
    <property type="evidence" value="ECO:0007669"/>
    <property type="project" value="UniProtKB-KW"/>
</dbReference>
<dbReference type="AlphaFoldDB" id="A0A099LV46"/>
<keyword evidence="2" id="KW-0963">Cytoplasm</keyword>
<evidence type="ECO:0000256" key="2">
    <source>
        <dbReference type="ARBA" id="ARBA00022490"/>
    </source>
</evidence>
<evidence type="ECO:0000256" key="1">
    <source>
        <dbReference type="ARBA" id="ARBA00004496"/>
    </source>
</evidence>
<keyword evidence="4" id="KW-0408">Iron</keyword>
<dbReference type="RefSeq" id="WP_039427596.1">
    <property type="nucleotide sequence ID" value="NZ_CP061844.1"/>
</dbReference>
<evidence type="ECO:0000313" key="6">
    <source>
        <dbReference type="EMBL" id="KGK11950.1"/>
    </source>
</evidence>
<dbReference type="Proteomes" id="UP000029994">
    <property type="component" value="Unassembled WGS sequence"/>
</dbReference>
<protein>
    <submittedName>
        <fullName evidence="6">Iron-sulfur cluster repair di-iron protein</fullName>
    </submittedName>
</protein>
<comment type="caution">
    <text evidence="6">The sequence shown here is derived from an EMBL/GenBank/DDBJ whole genome shotgun (WGS) entry which is preliminary data.</text>
</comment>
<accession>A0A099LV46</accession>
<evidence type="ECO:0000256" key="4">
    <source>
        <dbReference type="ARBA" id="ARBA00023004"/>
    </source>
</evidence>
<keyword evidence="3" id="KW-0479">Metal-binding</keyword>
<dbReference type="Gene3D" id="1.20.120.520">
    <property type="entry name" value="nmb1532 protein domain like"/>
    <property type="match status" value="1"/>
</dbReference>
<dbReference type="InterPro" id="IPR019903">
    <property type="entry name" value="RIC_family"/>
</dbReference>
<dbReference type="InterPro" id="IPR012312">
    <property type="entry name" value="Hemerythrin-like"/>
</dbReference>
<keyword evidence="7" id="KW-1185">Reference proteome</keyword>
<evidence type="ECO:0000256" key="3">
    <source>
        <dbReference type="ARBA" id="ARBA00022723"/>
    </source>
</evidence>
<dbReference type="GO" id="GO:0005737">
    <property type="term" value="C:cytoplasm"/>
    <property type="evidence" value="ECO:0007669"/>
    <property type="project" value="UniProtKB-SubCell"/>
</dbReference>
<evidence type="ECO:0000259" key="5">
    <source>
        <dbReference type="Pfam" id="PF01814"/>
    </source>
</evidence>
<gene>
    <name evidence="6" type="ORF">EA26_11775</name>
</gene>
<organism evidence="6 7">
    <name type="scientific">Vibrio navarrensis</name>
    <dbReference type="NCBI Taxonomy" id="29495"/>
    <lineage>
        <taxon>Bacteria</taxon>
        <taxon>Pseudomonadati</taxon>
        <taxon>Pseudomonadota</taxon>
        <taxon>Gammaproteobacteria</taxon>
        <taxon>Vibrionales</taxon>
        <taxon>Vibrionaceae</taxon>
        <taxon>Vibrio</taxon>
    </lineage>
</organism>
<dbReference type="Pfam" id="PF01814">
    <property type="entry name" value="Hemerythrin"/>
    <property type="match status" value="1"/>
</dbReference>
<reference evidence="6 7" key="1">
    <citation type="submission" date="2014-04" db="EMBL/GenBank/DDBJ databases">
        <title>Genome sequencing of Vibrio navarrensis strains.</title>
        <authorList>
            <person name="Gladney L.M."/>
            <person name="Katz L.S."/>
            <person name="Marino-Ramirez L."/>
            <person name="Jordan I.K."/>
        </authorList>
    </citation>
    <scope>NUCLEOTIDE SEQUENCE [LARGE SCALE GENOMIC DNA]</scope>
    <source>
        <strain evidence="6 7">ATCC 51183</strain>
    </source>
</reference>
<dbReference type="GeneID" id="43683846"/>
<name>A0A099LV46_9VIBR</name>